<dbReference type="Proteomes" id="UP000546257">
    <property type="component" value="Unassembled WGS sequence"/>
</dbReference>
<feature type="transmembrane region" description="Helical" evidence="1">
    <location>
        <begin position="278"/>
        <end position="300"/>
    </location>
</feature>
<keyword evidence="1" id="KW-1133">Transmembrane helix</keyword>
<name>A0A7J9SI16_9EURY</name>
<feature type="transmembrane region" description="Helical" evidence="1">
    <location>
        <begin position="212"/>
        <end position="232"/>
    </location>
</feature>
<keyword evidence="1" id="KW-0472">Membrane</keyword>
<keyword evidence="1" id="KW-0812">Transmembrane</keyword>
<feature type="transmembrane region" description="Helical" evidence="1">
    <location>
        <begin position="154"/>
        <end position="174"/>
    </location>
</feature>
<organism evidence="2 3">
    <name type="scientific">Halobellus ruber</name>
    <dbReference type="NCBI Taxonomy" id="2761102"/>
    <lineage>
        <taxon>Archaea</taxon>
        <taxon>Methanobacteriati</taxon>
        <taxon>Methanobacteriota</taxon>
        <taxon>Stenosarchaea group</taxon>
        <taxon>Halobacteria</taxon>
        <taxon>Halobacteriales</taxon>
        <taxon>Haloferacaceae</taxon>
        <taxon>Halobellus</taxon>
    </lineage>
</organism>
<sequence length="471" mass="52217">MYPGTHYVISQAAIITDIPVEIFQPILMYLITAIFIVSCALLGRALSGRYAAQFVCIAAVPLIFGKYMQHLMPWFIAFSLLPLILFIAESLRNGRFAKSKPAAALISAFVLLFGVVFIHPMSAAFVVVLIGCGILATTAYNLRTGSSERYYRALWGMLVTVPLIVWYFSTATFGRLVRQTVLSLTAGALGAVTRVEGAEESSYTVLQIIQRYIIGDYGVLILYLTAGGLIVLRVGYKFLRDRNVRFSETTASVLYVAGGAIGVIFLAFPAIITEFYRINQLTLLAAILLLGFGMTALHTYDDVSPLSMSLNSVAVCAVVVVVITAGGLAIFTVYDERRHANQAEFEVIEHHMTYANYDINTRSMKITQIEAEYTIGTRRASQIPWTKRPFAEADNRLPDDLGYSTSDSVSSLFDNRGYIVILDRNQNWVGVEPQNRHQYVRYISGSEMSQLRTDRAASPVYDNGGSSIWWV</sequence>
<dbReference type="EMBL" id="JACKXD010000003">
    <property type="protein sequence ID" value="MBB6646610.1"/>
    <property type="molecule type" value="Genomic_DNA"/>
</dbReference>
<protein>
    <recommendedName>
        <fullName evidence="4">DUF2206 domain-containing protein</fullName>
    </recommendedName>
</protein>
<dbReference type="AlphaFoldDB" id="A0A7J9SI16"/>
<gene>
    <name evidence="2" type="ORF">H5V44_09990</name>
</gene>
<evidence type="ECO:0000256" key="1">
    <source>
        <dbReference type="SAM" id="Phobius"/>
    </source>
</evidence>
<feature type="transmembrane region" description="Helical" evidence="1">
    <location>
        <begin position="103"/>
        <end position="119"/>
    </location>
</feature>
<comment type="caution">
    <text evidence="2">The sequence shown here is derived from an EMBL/GenBank/DDBJ whole genome shotgun (WGS) entry which is preliminary data.</text>
</comment>
<proteinExistence type="predicted"/>
<accession>A0A7J9SI16</accession>
<evidence type="ECO:0008006" key="4">
    <source>
        <dbReference type="Google" id="ProtNLM"/>
    </source>
</evidence>
<feature type="transmembrane region" description="Helical" evidence="1">
    <location>
        <begin position="74"/>
        <end position="91"/>
    </location>
</feature>
<evidence type="ECO:0000313" key="3">
    <source>
        <dbReference type="Proteomes" id="UP000546257"/>
    </source>
</evidence>
<feature type="transmembrane region" description="Helical" evidence="1">
    <location>
        <begin position="312"/>
        <end position="334"/>
    </location>
</feature>
<evidence type="ECO:0000313" key="2">
    <source>
        <dbReference type="EMBL" id="MBB6646610.1"/>
    </source>
</evidence>
<feature type="transmembrane region" description="Helical" evidence="1">
    <location>
        <begin position="26"/>
        <end position="43"/>
    </location>
</feature>
<keyword evidence="3" id="KW-1185">Reference proteome</keyword>
<feature type="transmembrane region" description="Helical" evidence="1">
    <location>
        <begin position="253"/>
        <end position="272"/>
    </location>
</feature>
<feature type="transmembrane region" description="Helical" evidence="1">
    <location>
        <begin position="125"/>
        <end position="142"/>
    </location>
</feature>
<reference evidence="2 3" key="1">
    <citation type="submission" date="2020-08" db="EMBL/GenBank/DDBJ databases">
        <authorList>
            <person name="Seo M.-J."/>
        </authorList>
    </citation>
    <scope>NUCLEOTIDE SEQUENCE [LARGE SCALE GENOMIC DNA]</scope>
    <source>
        <strain evidence="2 3">MBLA0160</strain>
    </source>
</reference>